<proteinExistence type="predicted"/>
<organism evidence="1 2">
    <name type="scientific">Brachionus plicatilis</name>
    <name type="common">Marine rotifer</name>
    <name type="synonym">Brachionus muelleri</name>
    <dbReference type="NCBI Taxonomy" id="10195"/>
    <lineage>
        <taxon>Eukaryota</taxon>
        <taxon>Metazoa</taxon>
        <taxon>Spiralia</taxon>
        <taxon>Gnathifera</taxon>
        <taxon>Rotifera</taxon>
        <taxon>Eurotatoria</taxon>
        <taxon>Monogononta</taxon>
        <taxon>Pseudotrocha</taxon>
        <taxon>Ploima</taxon>
        <taxon>Brachionidae</taxon>
        <taxon>Brachionus</taxon>
    </lineage>
</organism>
<name>A0A3M7P425_BRAPC</name>
<comment type="caution">
    <text evidence="1">The sequence shown here is derived from an EMBL/GenBank/DDBJ whole genome shotgun (WGS) entry which is preliminary data.</text>
</comment>
<gene>
    <name evidence="1" type="ORF">BpHYR1_050695</name>
</gene>
<evidence type="ECO:0000313" key="1">
    <source>
        <dbReference type="EMBL" id="RMZ93590.1"/>
    </source>
</evidence>
<sequence length="85" mass="10181">MHDHLRKFLQMNFSLTECSNTWRINADKHKVMEFTRFGKTELFMCESAEISHLSLVEEEKDLGVMLSVLYFIYLLKLTDRTYNEI</sequence>
<keyword evidence="2" id="KW-1185">Reference proteome</keyword>
<protein>
    <submittedName>
        <fullName evidence="1">Uncharacterized protein</fullName>
    </submittedName>
</protein>
<dbReference type="AlphaFoldDB" id="A0A3M7P425"/>
<evidence type="ECO:0000313" key="2">
    <source>
        <dbReference type="Proteomes" id="UP000276133"/>
    </source>
</evidence>
<dbReference type="EMBL" id="REGN01013691">
    <property type="protein sequence ID" value="RMZ93590.1"/>
    <property type="molecule type" value="Genomic_DNA"/>
</dbReference>
<reference evidence="1 2" key="1">
    <citation type="journal article" date="2018" name="Sci. Rep.">
        <title>Genomic signatures of local adaptation to the degree of environmental predictability in rotifers.</title>
        <authorList>
            <person name="Franch-Gras L."/>
            <person name="Hahn C."/>
            <person name="Garcia-Roger E.M."/>
            <person name="Carmona M.J."/>
            <person name="Serra M."/>
            <person name="Gomez A."/>
        </authorList>
    </citation>
    <scope>NUCLEOTIDE SEQUENCE [LARGE SCALE GENOMIC DNA]</scope>
    <source>
        <strain evidence="1">HYR1</strain>
    </source>
</reference>
<accession>A0A3M7P425</accession>
<dbReference type="Proteomes" id="UP000276133">
    <property type="component" value="Unassembled WGS sequence"/>
</dbReference>